<dbReference type="NCBIfam" id="TIGR00329">
    <property type="entry name" value="gcp_kae1"/>
    <property type="match status" value="1"/>
</dbReference>
<evidence type="ECO:0000313" key="9">
    <source>
        <dbReference type="EMBL" id="TPR54268.1"/>
    </source>
</evidence>
<feature type="binding site" evidence="7">
    <location>
        <position position="112"/>
    </location>
    <ligand>
        <name>Fe cation</name>
        <dbReference type="ChEBI" id="CHEBI:24875"/>
    </ligand>
</feature>
<dbReference type="InterPro" id="IPR022450">
    <property type="entry name" value="TsaD"/>
</dbReference>
<dbReference type="InterPro" id="IPR043129">
    <property type="entry name" value="ATPase_NBD"/>
</dbReference>
<keyword evidence="1 7" id="KW-0808">Transferase</keyword>
<comment type="similarity">
    <text evidence="7">Belongs to the KAE1 / TsaD family.</text>
</comment>
<feature type="binding site" evidence="7">
    <location>
        <position position="108"/>
    </location>
    <ligand>
        <name>Fe cation</name>
        <dbReference type="ChEBI" id="CHEBI:24875"/>
    </ligand>
</feature>
<dbReference type="HAMAP" id="MF_01445">
    <property type="entry name" value="TsaD"/>
    <property type="match status" value="1"/>
</dbReference>
<evidence type="ECO:0000256" key="4">
    <source>
        <dbReference type="ARBA" id="ARBA00023004"/>
    </source>
</evidence>
<keyword evidence="10" id="KW-1185">Reference proteome</keyword>
<dbReference type="SUPFAM" id="SSF53067">
    <property type="entry name" value="Actin-like ATPase domain"/>
    <property type="match status" value="1"/>
</dbReference>
<accession>A0ABY2Z4U2</accession>
<protein>
    <recommendedName>
        <fullName evidence="7">tRNA N6-adenosine threonylcarbamoyltransferase</fullName>
        <ecNumber evidence="7">2.3.1.234</ecNumber>
    </recommendedName>
    <alternativeName>
        <fullName evidence="7">N6-L-threonylcarbamoyladenine synthase</fullName>
        <shortName evidence="7">t(6)A synthase</shortName>
    </alternativeName>
    <alternativeName>
        <fullName evidence="7">t(6)A37 threonylcarbamoyladenosine biosynthesis protein TsaD</fullName>
    </alternativeName>
    <alternativeName>
        <fullName evidence="7">tRNA threonylcarbamoyladenosine biosynthesis protein TsaD</fullName>
    </alternativeName>
</protein>
<feature type="binding site" evidence="7">
    <location>
        <position position="270"/>
    </location>
    <ligand>
        <name>substrate</name>
    </ligand>
</feature>
<reference evidence="9" key="1">
    <citation type="submission" date="2019-06" db="EMBL/GenBank/DDBJ databases">
        <title>Mycoplasma neophronis type strain whole genome sequence.</title>
        <authorList>
            <person name="Spergser J."/>
        </authorList>
    </citation>
    <scope>NUCLEOTIDE SEQUENCE [LARGE SCALE GENOMIC DNA]</scope>
    <source>
        <strain evidence="9">DSM 24097</strain>
    </source>
</reference>
<keyword evidence="2 7" id="KW-0819">tRNA processing</keyword>
<dbReference type="PANTHER" id="PTHR11735:SF6">
    <property type="entry name" value="TRNA N6-ADENOSINE THREONYLCARBAMOYLTRANSFERASE, MITOCHONDRIAL"/>
    <property type="match status" value="1"/>
</dbReference>
<keyword evidence="4 7" id="KW-0408">Iron</keyword>
<feature type="binding site" evidence="7">
    <location>
        <position position="176"/>
    </location>
    <ligand>
        <name>substrate</name>
    </ligand>
</feature>
<evidence type="ECO:0000256" key="6">
    <source>
        <dbReference type="ARBA" id="ARBA00048117"/>
    </source>
</evidence>
<dbReference type="InterPro" id="IPR000905">
    <property type="entry name" value="Gcp-like_dom"/>
</dbReference>
<dbReference type="Gene3D" id="3.30.420.40">
    <property type="match status" value="2"/>
</dbReference>
<organism evidence="9 10">
    <name type="scientific">Metamycoplasma neophronis</name>
    <dbReference type="NCBI Taxonomy" id="872983"/>
    <lineage>
        <taxon>Bacteria</taxon>
        <taxon>Bacillati</taxon>
        <taxon>Mycoplasmatota</taxon>
        <taxon>Mycoplasmoidales</taxon>
        <taxon>Metamycoplasmataceae</taxon>
        <taxon>Metamycoplasma</taxon>
    </lineage>
</organism>
<dbReference type="GO" id="GO:0061711">
    <property type="term" value="F:tRNA N(6)-L-threonylcarbamoyladenine synthase activity"/>
    <property type="evidence" value="ECO:0007669"/>
    <property type="project" value="UniProtKB-EC"/>
</dbReference>
<keyword evidence="3 7" id="KW-0479">Metal-binding</keyword>
<feature type="binding site" evidence="7">
    <location>
        <position position="294"/>
    </location>
    <ligand>
        <name>Fe cation</name>
        <dbReference type="ChEBI" id="CHEBI:24875"/>
    </ligand>
</feature>
<comment type="catalytic activity">
    <reaction evidence="6 7">
        <text>L-threonylcarbamoyladenylate + adenosine(37) in tRNA = N(6)-L-threonylcarbamoyladenosine(37) in tRNA + AMP + H(+)</text>
        <dbReference type="Rhea" id="RHEA:37059"/>
        <dbReference type="Rhea" id="RHEA-COMP:10162"/>
        <dbReference type="Rhea" id="RHEA-COMP:10163"/>
        <dbReference type="ChEBI" id="CHEBI:15378"/>
        <dbReference type="ChEBI" id="CHEBI:73682"/>
        <dbReference type="ChEBI" id="CHEBI:74411"/>
        <dbReference type="ChEBI" id="CHEBI:74418"/>
        <dbReference type="ChEBI" id="CHEBI:456215"/>
        <dbReference type="EC" id="2.3.1.234"/>
    </reaction>
</comment>
<evidence type="ECO:0000313" key="10">
    <source>
        <dbReference type="Proteomes" id="UP000316851"/>
    </source>
</evidence>
<dbReference type="EC" id="2.3.1.234" evidence="7"/>
<gene>
    <name evidence="7 9" type="primary">tsaD</name>
    <name evidence="9" type="ORF">FJR74_00605</name>
</gene>
<dbReference type="Proteomes" id="UP000316851">
    <property type="component" value="Unassembled WGS sequence"/>
</dbReference>
<dbReference type="RefSeq" id="WP_140914613.1">
    <property type="nucleotide sequence ID" value="NZ_VHHP01000002.1"/>
</dbReference>
<evidence type="ECO:0000256" key="5">
    <source>
        <dbReference type="ARBA" id="ARBA00023315"/>
    </source>
</evidence>
<feature type="binding site" evidence="7">
    <location>
        <position position="163"/>
    </location>
    <ligand>
        <name>substrate</name>
    </ligand>
</feature>
<evidence type="ECO:0000256" key="7">
    <source>
        <dbReference type="HAMAP-Rule" id="MF_01445"/>
    </source>
</evidence>
<comment type="subcellular location">
    <subcellularLocation>
        <location evidence="7">Cytoplasm</location>
    </subcellularLocation>
</comment>
<dbReference type="NCBIfam" id="TIGR03723">
    <property type="entry name" value="T6A_TsaD_YgjD"/>
    <property type="match status" value="1"/>
</dbReference>
<comment type="function">
    <text evidence="7">Required for the formation of a threonylcarbamoyl group on adenosine at position 37 (t(6)A37) in tRNAs that read codons beginning with adenine. Is involved in the transfer of the threonylcarbamoyl moiety of threonylcarbamoyl-AMP (TC-AMP) to the N6 group of A37, together with TsaE and TsaB. TsaD likely plays a direct catalytic role in this reaction.</text>
</comment>
<keyword evidence="5 7" id="KW-0012">Acyltransferase</keyword>
<comment type="caution">
    <text evidence="9">The sequence shown here is derived from an EMBL/GenBank/DDBJ whole genome shotgun (WGS) entry which is preliminary data.</text>
</comment>
<keyword evidence="7" id="KW-0963">Cytoplasm</keyword>
<dbReference type="Pfam" id="PF00814">
    <property type="entry name" value="TsaD"/>
    <property type="match status" value="1"/>
</dbReference>
<feature type="domain" description="Gcp-like" evidence="8">
    <location>
        <begin position="27"/>
        <end position="300"/>
    </location>
</feature>
<sequence>MLIFAIESSHDDTSFALLKDNEPLWMKTISQIDVHKQYGGTVPEIASRLHVKNIGLLIDDLKREINLNEIDLIAYTKEPGLIGSLHVGHMVAQAMGMSLHKKVVGLNHLEGHFYSAFIGKEVQYPALGLLVSGGHSQLMLYKSKDEYELIGETQDDAVGEVYDKVARKLNLGFPGGPIIDKTWREYKNIYLSHYTIPKTDKYLNFSFSGIKTNIINLINNQINRHEEIDWKKYATEFQNTVVLYLKEHMQKAIELYNPKCIVLAGGVSANSAIRAMFEKLHDNVYLPQMEYTTDNAMMIARLAYEKNRK</sequence>
<dbReference type="PRINTS" id="PR00789">
    <property type="entry name" value="OSIALOPTASE"/>
</dbReference>
<evidence type="ECO:0000256" key="1">
    <source>
        <dbReference type="ARBA" id="ARBA00022679"/>
    </source>
</evidence>
<evidence type="ECO:0000256" key="2">
    <source>
        <dbReference type="ARBA" id="ARBA00022694"/>
    </source>
</evidence>
<feature type="binding site" evidence="7">
    <location>
        <begin position="130"/>
        <end position="134"/>
    </location>
    <ligand>
        <name>substrate</name>
    </ligand>
</feature>
<evidence type="ECO:0000259" key="8">
    <source>
        <dbReference type="Pfam" id="PF00814"/>
    </source>
</evidence>
<name>A0ABY2Z4U2_9BACT</name>
<comment type="cofactor">
    <cofactor evidence="7">
        <name>Fe(2+)</name>
        <dbReference type="ChEBI" id="CHEBI:29033"/>
    </cofactor>
    <text evidence="7">Binds 1 Fe(2+) ion per subunit.</text>
</comment>
<proteinExistence type="inferred from homology"/>
<dbReference type="PANTHER" id="PTHR11735">
    <property type="entry name" value="TRNA N6-ADENOSINE THREONYLCARBAMOYLTRANSFERASE"/>
    <property type="match status" value="1"/>
</dbReference>
<evidence type="ECO:0000256" key="3">
    <source>
        <dbReference type="ARBA" id="ARBA00022723"/>
    </source>
</evidence>
<dbReference type="EMBL" id="VHHP01000002">
    <property type="protein sequence ID" value="TPR54268.1"/>
    <property type="molecule type" value="Genomic_DNA"/>
</dbReference>
<feature type="binding site" evidence="7">
    <location>
        <position position="180"/>
    </location>
    <ligand>
        <name>substrate</name>
    </ligand>
</feature>
<dbReference type="InterPro" id="IPR017861">
    <property type="entry name" value="KAE1/TsaD"/>
</dbReference>